<name>A0AAU7X7P3_9HYPH</name>
<feature type="domain" description="DUF4332" evidence="1">
    <location>
        <begin position="11"/>
        <end position="131"/>
    </location>
</feature>
<organism evidence="2">
    <name type="scientific">Methyloraptor flagellatus</name>
    <dbReference type="NCBI Taxonomy" id="3162530"/>
    <lineage>
        <taxon>Bacteria</taxon>
        <taxon>Pseudomonadati</taxon>
        <taxon>Pseudomonadota</taxon>
        <taxon>Alphaproteobacteria</taxon>
        <taxon>Hyphomicrobiales</taxon>
        <taxon>Ancalomicrobiaceae</taxon>
        <taxon>Methyloraptor</taxon>
    </lineage>
</organism>
<proteinExistence type="predicted"/>
<dbReference type="AlphaFoldDB" id="A0AAU7X7P3"/>
<sequence>MSTSYPIETIEGVGPAYAAKLSAAGLTTTAALLEAAKDPKGRKAVAEKTGIDESRILKWANMCDLMRIKGVGEEYSELLEAAGVDTVKELKHRKPENLHAKMVEVNEAKKLVRQTPSLKAVTDWIEQAKELPPTMTY</sequence>
<dbReference type="InterPro" id="IPR025567">
    <property type="entry name" value="DUF4332"/>
</dbReference>
<gene>
    <name evidence="2" type="ORF">ABS361_12915</name>
</gene>
<protein>
    <submittedName>
        <fullName evidence="2">DUF4332 domain-containing protein</fullName>
    </submittedName>
</protein>
<dbReference type="Pfam" id="PF14229">
    <property type="entry name" value="DUF4332"/>
    <property type="match status" value="1"/>
</dbReference>
<dbReference type="EMBL" id="CP158568">
    <property type="protein sequence ID" value="XBY43006.1"/>
    <property type="molecule type" value="Genomic_DNA"/>
</dbReference>
<dbReference type="Gene3D" id="1.10.150.20">
    <property type="entry name" value="5' to 3' exonuclease, C-terminal subdomain"/>
    <property type="match status" value="2"/>
</dbReference>
<evidence type="ECO:0000259" key="1">
    <source>
        <dbReference type="Pfam" id="PF14229"/>
    </source>
</evidence>
<reference evidence="2" key="1">
    <citation type="submission" date="2024-06" db="EMBL/GenBank/DDBJ databases">
        <title>Methylostella associata gen. nov., sp. nov., a novel Ancalomicrobiaceae-affiliated facultatively methylotrophic bacteria that feed on methanotrophs of the genus Methylococcus.</title>
        <authorList>
            <person name="Saltykova V."/>
            <person name="Danilova O.V."/>
            <person name="Oshkin I.Y."/>
            <person name="Belova S.E."/>
            <person name="Pimenov N.V."/>
            <person name="Dedysh S.N."/>
        </authorList>
    </citation>
    <scope>NUCLEOTIDE SEQUENCE</scope>
    <source>
        <strain evidence="2">S20</strain>
    </source>
</reference>
<accession>A0AAU7X7P3</accession>
<evidence type="ECO:0000313" key="2">
    <source>
        <dbReference type="EMBL" id="XBY43006.1"/>
    </source>
</evidence>
<dbReference type="KEGG" id="mflg:ABS361_12915"/>
<dbReference type="RefSeq" id="WP_407048108.1">
    <property type="nucleotide sequence ID" value="NZ_CP158568.1"/>
</dbReference>